<organism evidence="8 9">
    <name type="scientific">Carboxylicivirga linearis</name>
    <dbReference type="NCBI Taxonomy" id="1628157"/>
    <lineage>
        <taxon>Bacteria</taxon>
        <taxon>Pseudomonadati</taxon>
        <taxon>Bacteroidota</taxon>
        <taxon>Bacteroidia</taxon>
        <taxon>Marinilabiliales</taxon>
        <taxon>Marinilabiliaceae</taxon>
        <taxon>Carboxylicivirga</taxon>
    </lineage>
</organism>
<evidence type="ECO:0000256" key="2">
    <source>
        <dbReference type="ARBA" id="ARBA00005369"/>
    </source>
</evidence>
<comment type="subcellular location">
    <subcellularLocation>
        <location evidence="1 7">Cytoplasm</location>
    </subcellularLocation>
</comment>
<dbReference type="SUPFAM" id="SSF53335">
    <property type="entry name" value="S-adenosyl-L-methionine-dependent methyltransferases"/>
    <property type="match status" value="1"/>
</dbReference>
<evidence type="ECO:0000256" key="4">
    <source>
        <dbReference type="ARBA" id="ARBA00022603"/>
    </source>
</evidence>
<protein>
    <recommendedName>
        <fullName evidence="7">Protein-L-isoaspartate O-methyltransferase</fullName>
        <ecNumber evidence="7">2.1.1.77</ecNumber>
    </recommendedName>
    <alternativeName>
        <fullName evidence="7">L-isoaspartyl protein carboxyl methyltransferase</fullName>
    </alternativeName>
    <alternativeName>
        <fullName evidence="7">Protein L-isoaspartyl methyltransferase</fullName>
    </alternativeName>
    <alternativeName>
        <fullName evidence="7">Protein-beta-aspartate methyltransferase</fullName>
        <shortName evidence="7">PIMT</shortName>
    </alternativeName>
</protein>
<dbReference type="NCBIfam" id="NF001453">
    <property type="entry name" value="PRK00312.1"/>
    <property type="match status" value="1"/>
</dbReference>
<dbReference type="Pfam" id="PF01135">
    <property type="entry name" value="PCMT"/>
    <property type="match status" value="1"/>
</dbReference>
<evidence type="ECO:0000256" key="5">
    <source>
        <dbReference type="ARBA" id="ARBA00022679"/>
    </source>
</evidence>
<evidence type="ECO:0000313" key="8">
    <source>
        <dbReference type="EMBL" id="MBS2098948.1"/>
    </source>
</evidence>
<gene>
    <name evidence="7" type="primary">pcm</name>
    <name evidence="8" type="ORF">KEM10_11720</name>
</gene>
<evidence type="ECO:0000256" key="1">
    <source>
        <dbReference type="ARBA" id="ARBA00004496"/>
    </source>
</evidence>
<comment type="caution">
    <text evidence="8">The sequence shown here is derived from an EMBL/GenBank/DDBJ whole genome shotgun (WGS) entry which is preliminary data.</text>
</comment>
<dbReference type="CDD" id="cd02440">
    <property type="entry name" value="AdoMet_MTases"/>
    <property type="match status" value="1"/>
</dbReference>
<dbReference type="EMBL" id="JAGUCO010000007">
    <property type="protein sequence ID" value="MBS2098948.1"/>
    <property type="molecule type" value="Genomic_DNA"/>
</dbReference>
<feature type="active site" evidence="7">
    <location>
        <position position="66"/>
    </location>
</feature>
<comment type="catalytic activity">
    <reaction evidence="7">
        <text>[protein]-L-isoaspartate + S-adenosyl-L-methionine = [protein]-L-isoaspartate alpha-methyl ester + S-adenosyl-L-homocysteine</text>
        <dbReference type="Rhea" id="RHEA:12705"/>
        <dbReference type="Rhea" id="RHEA-COMP:12143"/>
        <dbReference type="Rhea" id="RHEA-COMP:12144"/>
        <dbReference type="ChEBI" id="CHEBI:57856"/>
        <dbReference type="ChEBI" id="CHEBI:59789"/>
        <dbReference type="ChEBI" id="CHEBI:90596"/>
        <dbReference type="ChEBI" id="CHEBI:90598"/>
        <dbReference type="EC" id="2.1.1.77"/>
    </reaction>
</comment>
<accession>A0ABS5JVQ9</accession>
<dbReference type="InterPro" id="IPR029063">
    <property type="entry name" value="SAM-dependent_MTases_sf"/>
</dbReference>
<dbReference type="PANTHER" id="PTHR11579">
    <property type="entry name" value="PROTEIN-L-ISOASPARTATE O-METHYLTRANSFERASE"/>
    <property type="match status" value="1"/>
</dbReference>
<keyword evidence="9" id="KW-1185">Reference proteome</keyword>
<keyword evidence="6 7" id="KW-0949">S-adenosyl-L-methionine</keyword>
<keyword evidence="4 7" id="KW-0489">Methyltransferase</keyword>
<dbReference type="Gene3D" id="3.40.50.150">
    <property type="entry name" value="Vaccinia Virus protein VP39"/>
    <property type="match status" value="1"/>
</dbReference>
<dbReference type="GO" id="GO:0004719">
    <property type="term" value="F:protein-L-isoaspartate (D-aspartate) O-methyltransferase activity"/>
    <property type="evidence" value="ECO:0007669"/>
    <property type="project" value="UniProtKB-EC"/>
</dbReference>
<dbReference type="EC" id="2.1.1.77" evidence="7"/>
<reference evidence="8 9" key="1">
    <citation type="journal article" date="2015" name="Int. J. Syst. Evol. Microbiol.">
        <title>Carboxylicivirga linearis sp. nov., isolated from a sea cucumber culture pond.</title>
        <authorList>
            <person name="Wang F.Q."/>
            <person name="Zhou Y.X."/>
            <person name="Lin X.Z."/>
            <person name="Chen G.J."/>
            <person name="Du Z.J."/>
        </authorList>
    </citation>
    <scope>NUCLEOTIDE SEQUENCE [LARGE SCALE GENOMIC DNA]</scope>
    <source>
        <strain evidence="8 9">FB218</strain>
    </source>
</reference>
<keyword evidence="5 7" id="KW-0808">Transferase</keyword>
<dbReference type="RefSeq" id="WP_212216191.1">
    <property type="nucleotide sequence ID" value="NZ_JAGUCO010000007.1"/>
</dbReference>
<proteinExistence type="inferred from homology"/>
<dbReference type="PANTHER" id="PTHR11579:SF0">
    <property type="entry name" value="PROTEIN-L-ISOASPARTATE(D-ASPARTATE) O-METHYLTRANSFERASE"/>
    <property type="match status" value="1"/>
</dbReference>
<sequence length="215" mass="24059">MEMMDSFRHKGMRQRLVQELIGKGIKDKHVLEAIGKVPRHLFLDSSFVSFAYQDKAFPIAAGQTISQPYTVGLQSQLLNVKQGDLILEVGTGSGYQAAVLIQMGVKLFSIERQKELYVRSNNLLKQIGYRGRFFLGDGYEGLPSFAPFDKIIVTAGAPFIPEKLLLQMKIGGIMVIPVGDKQQTMMRIKRLTEDDFEQEQVGQCAFVPMLKGTVN</sequence>
<dbReference type="HAMAP" id="MF_00090">
    <property type="entry name" value="PIMT"/>
    <property type="match status" value="1"/>
</dbReference>
<evidence type="ECO:0000256" key="7">
    <source>
        <dbReference type="HAMAP-Rule" id="MF_00090"/>
    </source>
</evidence>
<name>A0ABS5JVQ9_9BACT</name>
<keyword evidence="3 7" id="KW-0963">Cytoplasm</keyword>
<evidence type="ECO:0000256" key="3">
    <source>
        <dbReference type="ARBA" id="ARBA00022490"/>
    </source>
</evidence>
<evidence type="ECO:0000256" key="6">
    <source>
        <dbReference type="ARBA" id="ARBA00022691"/>
    </source>
</evidence>
<dbReference type="NCBIfam" id="TIGR00080">
    <property type="entry name" value="pimt"/>
    <property type="match status" value="1"/>
</dbReference>
<dbReference type="Proteomes" id="UP000708576">
    <property type="component" value="Unassembled WGS sequence"/>
</dbReference>
<dbReference type="InterPro" id="IPR000682">
    <property type="entry name" value="PCMT"/>
</dbReference>
<dbReference type="GO" id="GO:0032259">
    <property type="term" value="P:methylation"/>
    <property type="evidence" value="ECO:0007669"/>
    <property type="project" value="UniProtKB-KW"/>
</dbReference>
<comment type="similarity">
    <text evidence="2 7">Belongs to the methyltransferase superfamily. L-isoaspartyl/D-aspartyl protein methyltransferase family.</text>
</comment>
<dbReference type="PROSITE" id="PS01279">
    <property type="entry name" value="PCMT"/>
    <property type="match status" value="1"/>
</dbReference>
<evidence type="ECO:0000313" key="9">
    <source>
        <dbReference type="Proteomes" id="UP000708576"/>
    </source>
</evidence>
<comment type="function">
    <text evidence="7">Catalyzes the methyl esterification of L-isoaspartyl residues in peptides and proteins that result from spontaneous decomposition of normal L-aspartyl and L-asparaginyl residues. It plays a role in the repair and/or degradation of damaged proteins.</text>
</comment>